<feature type="compositionally biased region" description="Polar residues" evidence="1">
    <location>
        <begin position="180"/>
        <end position="190"/>
    </location>
</feature>
<organism evidence="4">
    <name type="scientific">Candidatus Enterococcus mansonii</name>
    <dbReference type="NCBI Taxonomy" id="1834181"/>
    <lineage>
        <taxon>Bacteria</taxon>
        <taxon>Bacillati</taxon>
        <taxon>Bacillota</taxon>
        <taxon>Bacilli</taxon>
        <taxon>Lactobacillales</taxon>
        <taxon>Enterococcaceae</taxon>
        <taxon>Enterococcus</taxon>
    </lineage>
</organism>
<gene>
    <name evidence="3" type="ORF">A5880_001164</name>
    <name evidence="4" type="ORF">A5880_002272</name>
</gene>
<feature type="compositionally biased region" description="Low complexity" evidence="1">
    <location>
        <begin position="169"/>
        <end position="179"/>
    </location>
</feature>
<reference evidence="3 5" key="2">
    <citation type="submission" date="2018-07" db="EMBL/GenBank/DDBJ databases">
        <title>The Genome Sequence of Enterococcus sp. DIV0659b.</title>
        <authorList>
            <consortium name="The Broad Institute Genomics Platform"/>
            <consortium name="The Broad Institute Genomic Center for Infectious Diseases"/>
            <person name="Earl A."/>
            <person name="Manson A."/>
            <person name="Schwartman J."/>
            <person name="Gilmore M."/>
            <person name="Abouelleil A."/>
            <person name="Cao P."/>
            <person name="Chapman S."/>
            <person name="Cusick C."/>
            <person name="Shea T."/>
            <person name="Young S."/>
            <person name="Neafsey D."/>
            <person name="Nusbaum C."/>
            <person name="Birren B."/>
        </authorList>
    </citation>
    <scope>NUCLEOTIDE SEQUENCE [LARGE SCALE GENOMIC DNA]</scope>
    <source>
        <strain evidence="3 5">4G2_DIV0659</strain>
    </source>
</reference>
<dbReference type="EMBL" id="NGLE01000003">
    <property type="protein sequence ID" value="OTO08002.1"/>
    <property type="molecule type" value="Genomic_DNA"/>
</dbReference>
<feature type="compositionally biased region" description="Basic and acidic residues" evidence="1">
    <location>
        <begin position="148"/>
        <end position="164"/>
    </location>
</feature>
<evidence type="ECO:0000256" key="1">
    <source>
        <dbReference type="SAM" id="MobiDB-lite"/>
    </source>
</evidence>
<protein>
    <submittedName>
        <fullName evidence="4">Uncharacterized protein</fullName>
    </submittedName>
</protein>
<accession>A0A242CDZ7</accession>
<dbReference type="Proteomes" id="UP000195139">
    <property type="component" value="Unassembled WGS sequence"/>
</dbReference>
<dbReference type="OrthoDB" id="2193090at2"/>
<keyword evidence="5" id="KW-1185">Reference proteome</keyword>
<feature type="region of interest" description="Disordered" evidence="1">
    <location>
        <begin position="148"/>
        <end position="196"/>
    </location>
</feature>
<evidence type="ECO:0000256" key="2">
    <source>
        <dbReference type="SAM" id="Phobius"/>
    </source>
</evidence>
<dbReference type="AlphaFoldDB" id="A0A242CDZ7"/>
<feature type="transmembrane region" description="Helical" evidence="2">
    <location>
        <begin position="9"/>
        <end position="26"/>
    </location>
</feature>
<comment type="caution">
    <text evidence="4">The sequence shown here is derived from an EMBL/GenBank/DDBJ whole genome shotgun (WGS) entry which is preliminary data.</text>
</comment>
<name>A0A242CDZ7_9ENTE</name>
<evidence type="ECO:0000313" key="4">
    <source>
        <dbReference type="EMBL" id="OTO08002.1"/>
    </source>
</evidence>
<proteinExistence type="predicted"/>
<reference evidence="4" key="1">
    <citation type="submission" date="2017-05" db="EMBL/GenBank/DDBJ databases">
        <title>The Genome Sequence of Enterococcus sp. 4G2_DIV0659.</title>
        <authorList>
            <consortium name="The Broad Institute Genomics Platform"/>
            <consortium name="The Broad Institute Genomic Center for Infectious Diseases"/>
            <person name="Earl A."/>
            <person name="Manson A."/>
            <person name="Schwartman J."/>
            <person name="Gilmore M."/>
            <person name="Abouelleil A."/>
            <person name="Cao P."/>
            <person name="Chapman S."/>
            <person name="Cusick C."/>
            <person name="Shea T."/>
            <person name="Young S."/>
            <person name="Neafsey D."/>
            <person name="Nusbaum C."/>
            <person name="Birren B."/>
        </authorList>
    </citation>
    <scope>NUCLEOTIDE SEQUENCE [LARGE SCALE GENOMIC DNA]</scope>
    <source>
        <strain evidence="4">4G2_DIV0659</strain>
    </source>
</reference>
<dbReference type="STRING" id="1834181.A5880_002272"/>
<dbReference type="EMBL" id="NGLE02000001">
    <property type="protein sequence ID" value="MEI5993617.1"/>
    <property type="molecule type" value="Genomic_DNA"/>
</dbReference>
<evidence type="ECO:0000313" key="3">
    <source>
        <dbReference type="EMBL" id="MEI5993617.1"/>
    </source>
</evidence>
<sequence length="289" mass="32948">MKKPLLQRKWVWIVFTLIVGFTFLIFNSERKFEAQKKEKARQELKLEKKAKKLLKNKIKVPDPYFKTQEQVSAEYKAKGLKINYVVSNFDDKATINKRFLRKGECDQLSQDNGATYYNSSEVGLKNAGYYAEKGDTIIIGYSDHDFDGTKKETPAPKKAKETEKSTLPSSTNETSESSNQKTSAKKNASPSLPDEVVDQVTELNNKYDRLIEKVKGYAATPSTYTLSEYSTFMTDYTDIITDFGELSETIQEYGGDISSWKGYDSWMKIVDKNNQLLIETDKLPAVFAD</sequence>
<keyword evidence="2" id="KW-0812">Transmembrane</keyword>
<evidence type="ECO:0000313" key="5">
    <source>
        <dbReference type="Proteomes" id="UP000195139"/>
    </source>
</evidence>
<dbReference type="RefSeq" id="WP_086331144.1">
    <property type="nucleotide sequence ID" value="NZ_NGLE02000001.1"/>
</dbReference>
<keyword evidence="2" id="KW-1133">Transmembrane helix</keyword>
<keyword evidence="2" id="KW-0472">Membrane</keyword>